<dbReference type="SUPFAM" id="SSF51395">
    <property type="entry name" value="FMN-linked oxidoreductases"/>
    <property type="match status" value="1"/>
</dbReference>
<keyword evidence="4" id="KW-1185">Reference proteome</keyword>
<dbReference type="InterPro" id="IPR045247">
    <property type="entry name" value="Oye-like"/>
</dbReference>
<dbReference type="CDD" id="cd02933">
    <property type="entry name" value="OYE_like_FMN"/>
    <property type="match status" value="1"/>
</dbReference>
<sequence length="375" mass="41097">MADLLFSPKFVGPMRLEHRVVMAPLTRMRSSIGNLPNDLMLEYYTQRATPGGLLISEASPVALTGYGFERAAGIYDDAQIPGWKRITDAVHAKGGRMFLQLWHVGRQSARILQPAGAAPLAPSAIRADGTAWTLNGTVPYDMPRALELDEIPPLIDAYRQAAARALQAGFDGVEIHGANGYLPDQFLQDGTNKRTDAYGGPVENRARFLREITQAAIDVWGADRVGVRLTPSGSYGSMSDNNRHATFSYVATMLETMEVAYLHIVQPRIGGDAEPDPVDVSVLRPLFSRTIIAAGGFTAESAERLLESGNADLIAFGRAFIANPDLVLRLRNHWPLNRYDRLTFYGGDFHGYTDYPTFNSDENEQSSLPSQPTIG</sequence>
<comment type="caution">
    <text evidence="3">The sequence shown here is derived from an EMBL/GenBank/DDBJ whole genome shotgun (WGS) entry which is preliminary data.</text>
</comment>
<dbReference type="RefSeq" id="WP_099287371.1">
    <property type="nucleotide sequence ID" value="NZ_BEWP01000015.1"/>
</dbReference>
<accession>A0ABQ5WWT0</accession>
<dbReference type="Pfam" id="PF00724">
    <property type="entry name" value="Oxidored_FMN"/>
    <property type="match status" value="1"/>
</dbReference>
<dbReference type="GeneID" id="76195666"/>
<dbReference type="InterPro" id="IPR013785">
    <property type="entry name" value="Aldolase_TIM"/>
</dbReference>
<dbReference type="Gene3D" id="3.20.20.70">
    <property type="entry name" value="Aldolase class I"/>
    <property type="match status" value="1"/>
</dbReference>
<dbReference type="PANTHER" id="PTHR22893">
    <property type="entry name" value="NADH OXIDOREDUCTASE-RELATED"/>
    <property type="match status" value="1"/>
</dbReference>
<feature type="domain" description="NADH:flavin oxidoreductase/NADH oxidase N-terminal" evidence="2">
    <location>
        <begin position="5"/>
        <end position="337"/>
    </location>
</feature>
<dbReference type="Proteomes" id="UP001156629">
    <property type="component" value="Unassembled WGS sequence"/>
</dbReference>
<gene>
    <name evidence="3" type="ORF">GCM10007870_31100</name>
</gene>
<evidence type="ECO:0000256" key="1">
    <source>
        <dbReference type="SAM" id="MobiDB-lite"/>
    </source>
</evidence>
<feature type="region of interest" description="Disordered" evidence="1">
    <location>
        <begin position="356"/>
        <end position="375"/>
    </location>
</feature>
<reference evidence="4" key="1">
    <citation type="journal article" date="2019" name="Int. J. Syst. Evol. Microbiol.">
        <title>The Global Catalogue of Microorganisms (GCM) 10K type strain sequencing project: providing services to taxonomists for standard genome sequencing and annotation.</title>
        <authorList>
            <consortium name="The Broad Institute Genomics Platform"/>
            <consortium name="The Broad Institute Genome Sequencing Center for Infectious Disease"/>
            <person name="Wu L."/>
            <person name="Ma J."/>
        </authorList>
    </citation>
    <scope>NUCLEOTIDE SEQUENCE [LARGE SCALE GENOMIC DNA]</scope>
    <source>
        <strain evidence="4">NBRC 3266</strain>
    </source>
</reference>
<protein>
    <submittedName>
        <fullName evidence="3">Alkene reductase</fullName>
    </submittedName>
</protein>
<evidence type="ECO:0000313" key="3">
    <source>
        <dbReference type="EMBL" id="GLQ67525.1"/>
    </source>
</evidence>
<dbReference type="InterPro" id="IPR001155">
    <property type="entry name" value="OxRdtase_FMN_N"/>
</dbReference>
<dbReference type="PANTHER" id="PTHR22893:SF98">
    <property type="entry name" value="OXIDOREDUCTASE"/>
    <property type="match status" value="1"/>
</dbReference>
<dbReference type="EMBL" id="BSNV01000054">
    <property type="protein sequence ID" value="GLQ67525.1"/>
    <property type="molecule type" value="Genomic_DNA"/>
</dbReference>
<organism evidence="3 4">
    <name type="scientific">Gluconobacter kondonii</name>
    <dbReference type="NCBI Taxonomy" id="941463"/>
    <lineage>
        <taxon>Bacteria</taxon>
        <taxon>Pseudomonadati</taxon>
        <taxon>Pseudomonadota</taxon>
        <taxon>Alphaproteobacteria</taxon>
        <taxon>Acetobacterales</taxon>
        <taxon>Acetobacteraceae</taxon>
        <taxon>Gluconobacter</taxon>
    </lineage>
</organism>
<proteinExistence type="predicted"/>
<evidence type="ECO:0000259" key="2">
    <source>
        <dbReference type="Pfam" id="PF00724"/>
    </source>
</evidence>
<name>A0ABQ5WWT0_9PROT</name>
<evidence type="ECO:0000313" key="4">
    <source>
        <dbReference type="Proteomes" id="UP001156629"/>
    </source>
</evidence>